<dbReference type="EMBL" id="JANIPJ010000008">
    <property type="protein sequence ID" value="MCR2804707.1"/>
    <property type="molecule type" value="Genomic_DNA"/>
</dbReference>
<organism evidence="6 7">
    <name type="scientific">Paenibacillus soyae</name>
    <dbReference type="NCBI Taxonomy" id="2969249"/>
    <lineage>
        <taxon>Bacteria</taxon>
        <taxon>Bacillati</taxon>
        <taxon>Bacillota</taxon>
        <taxon>Bacilli</taxon>
        <taxon>Bacillales</taxon>
        <taxon>Paenibacillaceae</taxon>
        <taxon>Paenibacillus</taxon>
    </lineage>
</organism>
<evidence type="ECO:0000256" key="1">
    <source>
        <dbReference type="ARBA" id="ARBA00008875"/>
    </source>
</evidence>
<dbReference type="InterPro" id="IPR054470">
    <property type="entry name" value="FIMAH_dom"/>
</dbReference>
<keyword evidence="7" id="KW-1185">Reference proteome</keyword>
<accession>A0A9X2MR24</accession>
<dbReference type="Gene3D" id="3.20.20.80">
    <property type="entry name" value="Glycosidases"/>
    <property type="match status" value="1"/>
</dbReference>
<proteinExistence type="inferred from homology"/>
<evidence type="ECO:0000313" key="6">
    <source>
        <dbReference type="EMBL" id="MCR2804707.1"/>
    </source>
</evidence>
<reference evidence="6" key="1">
    <citation type="submission" date="2022-08" db="EMBL/GenBank/DDBJ databases">
        <title>The genomic sequence of strain Paenibacillus sp. SCIV0701.</title>
        <authorList>
            <person name="Zhao H."/>
        </authorList>
    </citation>
    <scope>NUCLEOTIDE SEQUENCE</scope>
    <source>
        <strain evidence="6">SCIV0701</strain>
    </source>
</reference>
<evidence type="ECO:0000259" key="5">
    <source>
        <dbReference type="Pfam" id="PF22888"/>
    </source>
</evidence>
<keyword evidence="2" id="KW-0378">Hydrolase</keyword>
<dbReference type="InterPro" id="IPR017853">
    <property type="entry name" value="GH"/>
</dbReference>
<protein>
    <submittedName>
        <fullName evidence="6">Uncharacterized protein</fullName>
    </submittedName>
</protein>
<evidence type="ECO:0000259" key="4">
    <source>
        <dbReference type="Pfam" id="PF01229"/>
    </source>
</evidence>
<dbReference type="SUPFAM" id="SSF51445">
    <property type="entry name" value="(Trans)glycosidases"/>
    <property type="match status" value="1"/>
</dbReference>
<dbReference type="GO" id="GO:0016798">
    <property type="term" value="F:hydrolase activity, acting on glycosyl bonds"/>
    <property type="evidence" value="ECO:0007669"/>
    <property type="project" value="UniProtKB-KW"/>
</dbReference>
<comment type="caution">
    <text evidence="6">The sequence shown here is derived from an EMBL/GenBank/DDBJ whole genome shotgun (WGS) entry which is preliminary data.</text>
</comment>
<gene>
    <name evidence="6" type="ORF">NQZ67_12540</name>
</gene>
<dbReference type="Pfam" id="PF22888">
    <property type="entry name" value="FIMAH"/>
    <property type="match status" value="1"/>
</dbReference>
<comment type="similarity">
    <text evidence="1">Belongs to the glycosyl hydrolase 39 family.</text>
</comment>
<dbReference type="RefSeq" id="WP_257445962.1">
    <property type="nucleotide sequence ID" value="NZ_JANIPJ010000008.1"/>
</dbReference>
<dbReference type="InterPro" id="IPR049166">
    <property type="entry name" value="GH39_cat"/>
</dbReference>
<feature type="domain" description="Glycosyl hydrolases family 39 N-terminal catalytic" evidence="4">
    <location>
        <begin position="165"/>
        <end position="342"/>
    </location>
</feature>
<name>A0A9X2MR24_9BACL</name>
<evidence type="ECO:0000256" key="2">
    <source>
        <dbReference type="ARBA" id="ARBA00022801"/>
    </source>
</evidence>
<dbReference type="Proteomes" id="UP001141950">
    <property type="component" value="Unassembled WGS sequence"/>
</dbReference>
<evidence type="ECO:0000313" key="7">
    <source>
        <dbReference type="Proteomes" id="UP001141950"/>
    </source>
</evidence>
<feature type="domain" description="FIMAH" evidence="5">
    <location>
        <begin position="670"/>
        <end position="746"/>
    </location>
</feature>
<dbReference type="Pfam" id="PF01229">
    <property type="entry name" value="Glyco_hydro_39"/>
    <property type="match status" value="1"/>
</dbReference>
<dbReference type="AlphaFoldDB" id="A0A9X2MR24"/>
<evidence type="ECO:0000256" key="3">
    <source>
        <dbReference type="ARBA" id="ARBA00023295"/>
    </source>
</evidence>
<keyword evidence="3" id="KW-0326">Glycosidase</keyword>
<sequence length="752" mass="84271">MKILRLAVAGWLVAAILLTGAGLQPIGAASEEEASAYTGIKKDLGTLIPFWRYHPALGEHLGAPLRAFKTFASDEDVTFQYNNRPYEKEAIFGDHINIVRFLGGWSPTGRNYYGTNLGVEGVAQYDLAYRDEEGNIQYRFGEGVSDDQNYVKIRLDPYIQHGYTRPRIVIDNIPYAFPEVPSVSVYGQNAPPRDLQEWEDFIEALCRELVRLYGYDLVNTWSFRVATEGNDHKRFTGSMEQFLAYYEATEKGITKVLPGAGFGAYNGFGEFGEHLSTVASYAKENGLKFDWIAASTYSGGVNKDPDLEAEKLKNTVQMVRQHAADGEQLPFEIHEYGWFWSNEFGLPTREQGARGAAGNFHFLMNLLDVGLKQIYHWNTTEDVWIDDNNYTFLSSLFWLFSILNYAEGAHTYELHTRIPESTDIVNQKYKAVGFFGANSGMDMLMVSSFNMKRTNKVTGDVTVYIPKSIAPNLSDQSNITYTLLSDETDVYHRLKTDFGNAGTLQLKTQKPGVISDPATMGGSTPEANDVIVNNYETYEGMMKDSLTLKEYEGTLIDKGDHYELTVNTTSDSVLVLSFEAVDRTPPVIQLSVSPNEIVLNSEILYVDVSDADSGVASVSMTIDEAEFPYNENLPLWDLPLGEHVLKVTAIDEAGNPSIHTLSFQLTTDINTLMNHVEREVDQGHIAVHMKNSLLVKLRFAQTVYSRGHKQTVSHLLNSFVNQVAAQSGKTIETIVAQRLTRDAMYIHERLNK</sequence>